<feature type="compositionally biased region" description="Polar residues" evidence="1">
    <location>
        <begin position="253"/>
        <end position="270"/>
    </location>
</feature>
<feature type="region of interest" description="Disordered" evidence="1">
    <location>
        <begin position="225"/>
        <end position="271"/>
    </location>
</feature>
<proteinExistence type="predicted"/>
<evidence type="ECO:0000256" key="1">
    <source>
        <dbReference type="SAM" id="MobiDB-lite"/>
    </source>
</evidence>
<reference evidence="2" key="1">
    <citation type="journal article" date="2020" name="Stud. Mycol.">
        <title>101 Dothideomycetes genomes: a test case for predicting lifestyles and emergence of pathogens.</title>
        <authorList>
            <person name="Haridas S."/>
            <person name="Albert R."/>
            <person name="Binder M."/>
            <person name="Bloem J."/>
            <person name="Labutti K."/>
            <person name="Salamov A."/>
            <person name="Andreopoulos B."/>
            <person name="Baker S."/>
            <person name="Barry K."/>
            <person name="Bills G."/>
            <person name="Bluhm B."/>
            <person name="Cannon C."/>
            <person name="Castanera R."/>
            <person name="Culley D."/>
            <person name="Daum C."/>
            <person name="Ezra D."/>
            <person name="Gonzalez J."/>
            <person name="Henrissat B."/>
            <person name="Kuo A."/>
            <person name="Liang C."/>
            <person name="Lipzen A."/>
            <person name="Lutzoni F."/>
            <person name="Magnuson J."/>
            <person name="Mondo S."/>
            <person name="Nolan M."/>
            <person name="Ohm R."/>
            <person name="Pangilinan J."/>
            <person name="Park H.-J."/>
            <person name="Ramirez L."/>
            <person name="Alfaro M."/>
            <person name="Sun H."/>
            <person name="Tritt A."/>
            <person name="Yoshinaga Y."/>
            <person name="Zwiers L.-H."/>
            <person name="Turgeon B."/>
            <person name="Goodwin S."/>
            <person name="Spatafora J."/>
            <person name="Crous P."/>
            <person name="Grigoriev I."/>
        </authorList>
    </citation>
    <scope>NUCLEOTIDE SEQUENCE</scope>
    <source>
        <strain evidence="2">CBS 115976</strain>
    </source>
</reference>
<name>A0A6A6UKY1_9PEZI</name>
<feature type="region of interest" description="Disordered" evidence="1">
    <location>
        <begin position="1"/>
        <end position="71"/>
    </location>
</feature>
<organism evidence="2 3">
    <name type="scientific">Microthyrium microscopicum</name>
    <dbReference type="NCBI Taxonomy" id="703497"/>
    <lineage>
        <taxon>Eukaryota</taxon>
        <taxon>Fungi</taxon>
        <taxon>Dikarya</taxon>
        <taxon>Ascomycota</taxon>
        <taxon>Pezizomycotina</taxon>
        <taxon>Dothideomycetes</taxon>
        <taxon>Dothideomycetes incertae sedis</taxon>
        <taxon>Microthyriales</taxon>
        <taxon>Microthyriaceae</taxon>
        <taxon>Microthyrium</taxon>
    </lineage>
</organism>
<protein>
    <submittedName>
        <fullName evidence="2">Uncharacterized protein</fullName>
    </submittedName>
</protein>
<sequence length="452" mass="52165">MAVPPGWHSYGKNGDEAPSSSHSQASKTSRSTAQSRSTAPTEYSTPPASRDRKMAQHDSMMSNLASDRDRRHTMYEKVSVQSYASTLPSDDEESEIDLDESYEALAMPDSQYVPEAIPSTPRDFADFFPSDNRIAIRHDDSTLDGNMNLRLDTMIQTRYGRKRPLTLFHLRMHDLKSRDFSFRRYCRDSGREVCRSARKFEEPFKDEKPSLQRSLTTALNTLRRTTSIKSSVPPQLDRRDSGYSSVDVDENMPETSGSSSKTRRTQQPTDTIKMEFSNYAHVQVSRRGNRTGKRYTFEYWGVKYAWRRHIKQMDGITETSFHLFREGEKYPCAHVVPDALTISQVDEERRRGGWIPPCSLWIKDRRIIHSHPDVADVIVASALMALVDDCIKTTWPSRRRRAFVIPLLSSPRGFDWESMGPRRFIEDVFKRPQSSWRRNSFAPHNPHRRITA</sequence>
<feature type="compositionally biased region" description="Low complexity" evidence="1">
    <location>
        <begin position="23"/>
        <end position="39"/>
    </location>
</feature>
<evidence type="ECO:0000313" key="2">
    <source>
        <dbReference type="EMBL" id="KAF2671544.1"/>
    </source>
</evidence>
<dbReference type="OrthoDB" id="5317787at2759"/>
<keyword evidence="3" id="KW-1185">Reference proteome</keyword>
<dbReference type="EMBL" id="MU004233">
    <property type="protein sequence ID" value="KAF2671544.1"/>
    <property type="molecule type" value="Genomic_DNA"/>
</dbReference>
<gene>
    <name evidence="2" type="ORF">BT63DRAFT_220280</name>
</gene>
<dbReference type="AlphaFoldDB" id="A0A6A6UKY1"/>
<accession>A0A6A6UKY1</accession>
<evidence type="ECO:0000313" key="3">
    <source>
        <dbReference type="Proteomes" id="UP000799302"/>
    </source>
</evidence>
<dbReference type="Proteomes" id="UP000799302">
    <property type="component" value="Unassembled WGS sequence"/>
</dbReference>